<evidence type="ECO:0000313" key="2">
    <source>
        <dbReference type="EMBL" id="KAF9418223.1"/>
    </source>
</evidence>
<organism evidence="2 3">
    <name type="scientific">Spodoptera exigua</name>
    <name type="common">Beet armyworm</name>
    <name type="synonym">Noctua fulgens</name>
    <dbReference type="NCBI Taxonomy" id="7107"/>
    <lineage>
        <taxon>Eukaryota</taxon>
        <taxon>Metazoa</taxon>
        <taxon>Ecdysozoa</taxon>
        <taxon>Arthropoda</taxon>
        <taxon>Hexapoda</taxon>
        <taxon>Insecta</taxon>
        <taxon>Pterygota</taxon>
        <taxon>Neoptera</taxon>
        <taxon>Endopterygota</taxon>
        <taxon>Lepidoptera</taxon>
        <taxon>Glossata</taxon>
        <taxon>Ditrysia</taxon>
        <taxon>Noctuoidea</taxon>
        <taxon>Noctuidae</taxon>
        <taxon>Amphipyrinae</taxon>
        <taxon>Spodoptera</taxon>
    </lineage>
</organism>
<name>A0A835GMA6_SPOEX</name>
<reference evidence="2" key="1">
    <citation type="submission" date="2020-08" db="EMBL/GenBank/DDBJ databases">
        <title>Spodoptera exigua strain:BAW_Kor-Di-RS1 Genome sequencing and assembly.</title>
        <authorList>
            <person name="Kim J."/>
            <person name="Nam H.Y."/>
            <person name="Kwon M."/>
            <person name="Choi J.H."/>
            <person name="Cho S.R."/>
            <person name="Kim G.-H."/>
        </authorList>
    </citation>
    <scope>NUCLEOTIDE SEQUENCE</scope>
    <source>
        <strain evidence="2">BAW_Kor-Di-RS1</strain>
        <tissue evidence="2">Whole-body</tissue>
    </source>
</reference>
<gene>
    <name evidence="2" type="ORF">HW555_004929</name>
</gene>
<proteinExistence type="predicted"/>
<keyword evidence="3" id="KW-1185">Reference proteome</keyword>
<feature type="region of interest" description="Disordered" evidence="1">
    <location>
        <begin position="29"/>
        <end position="55"/>
    </location>
</feature>
<dbReference type="PANTHER" id="PTHR47644">
    <property type="entry name" value="AGAP008221-PA"/>
    <property type="match status" value="1"/>
</dbReference>
<accession>A0A835GMA6</accession>
<dbReference type="PANTHER" id="PTHR47644:SF1">
    <property type="entry name" value="PDZ DOMAIN-CONTAINING PROTEIN"/>
    <property type="match status" value="1"/>
</dbReference>
<dbReference type="Proteomes" id="UP000648187">
    <property type="component" value="Unassembled WGS sequence"/>
</dbReference>
<dbReference type="AlphaFoldDB" id="A0A835GMA6"/>
<sequence length="224" mass="25942">MKSNIVRSHLIQFELVNLSLQADIAHSAKGYESEDENAGRKWQRASDERPASKTTMYSKQEFREQYCINNKQLDLLELEKSKKDRFLGCLSQYHIESPCSRANRASFLSVCVRRRVPSDENLNTDYAPIQRYPRFGQPTPAPPELCAYDADLECSYFRRRPRSVCSQPDPKRYTWMPEDEDFTRMEWPQSVIEDNAGWPQNYNVDQIASVSRGGSLPRPPSIIP</sequence>
<comment type="caution">
    <text evidence="2">The sequence shown here is derived from an EMBL/GenBank/DDBJ whole genome shotgun (WGS) entry which is preliminary data.</text>
</comment>
<dbReference type="EMBL" id="JACKWZ010000059">
    <property type="protein sequence ID" value="KAF9418223.1"/>
    <property type="molecule type" value="Genomic_DNA"/>
</dbReference>
<evidence type="ECO:0000256" key="1">
    <source>
        <dbReference type="SAM" id="MobiDB-lite"/>
    </source>
</evidence>
<evidence type="ECO:0000313" key="3">
    <source>
        <dbReference type="Proteomes" id="UP000648187"/>
    </source>
</evidence>
<protein>
    <submittedName>
        <fullName evidence="2">Uncharacterized protein</fullName>
    </submittedName>
</protein>